<evidence type="ECO:0000313" key="2">
    <source>
        <dbReference type="Proteomes" id="UP001497623"/>
    </source>
</evidence>
<gene>
    <name evidence="1" type="ORF">MNOR_LOCUS9389</name>
</gene>
<dbReference type="EMBL" id="CAXKWB010004532">
    <property type="protein sequence ID" value="CAL4074037.1"/>
    <property type="molecule type" value="Genomic_DNA"/>
</dbReference>
<evidence type="ECO:0000313" key="1">
    <source>
        <dbReference type="EMBL" id="CAL4074037.1"/>
    </source>
</evidence>
<protein>
    <submittedName>
        <fullName evidence="1">Uncharacterized protein</fullName>
    </submittedName>
</protein>
<name>A0AAV2Q9V2_MEGNR</name>
<dbReference type="Proteomes" id="UP001497623">
    <property type="component" value="Unassembled WGS sequence"/>
</dbReference>
<accession>A0AAV2Q9V2</accession>
<feature type="non-terminal residue" evidence="1">
    <location>
        <position position="329"/>
    </location>
</feature>
<sequence length="329" mass="37027">GLHSSLKMLLSSTTKIPWSWYFTIYFLCIVSEKCYVQASDEEIIDALKTFLGEKLTEMDSRIDSKLSHIHSRMNSVDDTLSSIKADLTLVGGTVQSIDSEMMGLGGRSSENHMATRKLTIMQEKLFTEVNNVRENMTEGLNTLRESITEELNTLSEHVESLILDDINSSIVNITEKLAKDHTTTKKCISMQEKLFTEIHNLEQHMTEELINVTSTVKSSIIEELNTNSINMTTMIKLNSKDINSSFQDTLKSPLNTLAENISTILDIMDTNRIDSENFYSCSNTSLNNLLQETTSSEPLQLDLERNISSNLDDLEGKINASHNILLESI</sequence>
<proteinExistence type="predicted"/>
<reference evidence="1 2" key="1">
    <citation type="submission" date="2024-05" db="EMBL/GenBank/DDBJ databases">
        <authorList>
            <person name="Wallberg A."/>
        </authorList>
    </citation>
    <scope>NUCLEOTIDE SEQUENCE [LARGE SCALE GENOMIC DNA]</scope>
</reference>
<comment type="caution">
    <text evidence="1">The sequence shown here is derived from an EMBL/GenBank/DDBJ whole genome shotgun (WGS) entry which is preliminary data.</text>
</comment>
<feature type="non-terminal residue" evidence="1">
    <location>
        <position position="1"/>
    </location>
</feature>
<keyword evidence="2" id="KW-1185">Reference proteome</keyword>
<dbReference type="AlphaFoldDB" id="A0AAV2Q9V2"/>
<organism evidence="1 2">
    <name type="scientific">Meganyctiphanes norvegica</name>
    <name type="common">Northern krill</name>
    <name type="synonym">Thysanopoda norvegica</name>
    <dbReference type="NCBI Taxonomy" id="48144"/>
    <lineage>
        <taxon>Eukaryota</taxon>
        <taxon>Metazoa</taxon>
        <taxon>Ecdysozoa</taxon>
        <taxon>Arthropoda</taxon>
        <taxon>Crustacea</taxon>
        <taxon>Multicrustacea</taxon>
        <taxon>Malacostraca</taxon>
        <taxon>Eumalacostraca</taxon>
        <taxon>Eucarida</taxon>
        <taxon>Euphausiacea</taxon>
        <taxon>Euphausiidae</taxon>
        <taxon>Meganyctiphanes</taxon>
    </lineage>
</organism>